<dbReference type="PANTHER" id="PTHR31672">
    <property type="entry name" value="BNACNNG10540D PROTEIN"/>
    <property type="match status" value="1"/>
</dbReference>
<dbReference type="PROSITE" id="PS50181">
    <property type="entry name" value="FBOX"/>
    <property type="match status" value="1"/>
</dbReference>
<feature type="domain" description="F-box" evidence="1">
    <location>
        <begin position="25"/>
        <end position="74"/>
    </location>
</feature>
<evidence type="ECO:0000259" key="1">
    <source>
        <dbReference type="PROSITE" id="PS50181"/>
    </source>
</evidence>
<sequence>MKRRTRDGGSRIDRKAAEAGNGVSQLTLMELPTAVLHEIFFKVPIKSIMKAKFVCTGLYKMLSDPEFAVNYTKKSPFTTLLLTRHRIIGNLDSPVFILMEISEDYQCFVTSLRPKIPDFVDSNSSLRLRGTCDGLLCLNLKKPRAEVAHICNPFTGSLVLPVYEPKPGHISSLVYGLGFCQSANKYKVLRVICTADPPQPASCGYGEILTIGVDSRWRSLENPAIPMLAFLRHLISLNGVLYWLLSCAGGHGSCIYNFDLGEERLGQTPSPPGVVLNGRVMRLVVLGNQLCVVDPSNRKTVVWKMKEHASGQFWTKDIILREHFPADVPFWGHCPLTISRNGDIILSNESVYWHNFVLSFNPEKRTSTKITVLYPERIAYTPSLLSLKELITGQHWRNMNVLSN</sequence>
<comment type="caution">
    <text evidence="2">The sequence shown here is derived from an EMBL/GenBank/DDBJ whole genome shotgun (WGS) entry which is preliminary data.</text>
</comment>
<accession>A0AAW2L0N2</accession>
<gene>
    <name evidence="2" type="ORF">Sradi_5635700</name>
</gene>
<reference evidence="2" key="2">
    <citation type="journal article" date="2024" name="Plant">
        <title>Genomic evolution and insights into agronomic trait innovations of Sesamum species.</title>
        <authorList>
            <person name="Miao H."/>
            <person name="Wang L."/>
            <person name="Qu L."/>
            <person name="Liu H."/>
            <person name="Sun Y."/>
            <person name="Le M."/>
            <person name="Wang Q."/>
            <person name="Wei S."/>
            <person name="Zheng Y."/>
            <person name="Lin W."/>
            <person name="Duan Y."/>
            <person name="Cao H."/>
            <person name="Xiong S."/>
            <person name="Wang X."/>
            <person name="Wei L."/>
            <person name="Li C."/>
            <person name="Ma Q."/>
            <person name="Ju M."/>
            <person name="Zhao R."/>
            <person name="Li G."/>
            <person name="Mu C."/>
            <person name="Tian Q."/>
            <person name="Mei H."/>
            <person name="Zhang T."/>
            <person name="Gao T."/>
            <person name="Zhang H."/>
        </authorList>
    </citation>
    <scope>NUCLEOTIDE SEQUENCE</scope>
    <source>
        <strain evidence="2">G02</strain>
    </source>
</reference>
<reference evidence="2" key="1">
    <citation type="submission" date="2020-06" db="EMBL/GenBank/DDBJ databases">
        <authorList>
            <person name="Li T."/>
            <person name="Hu X."/>
            <person name="Zhang T."/>
            <person name="Song X."/>
            <person name="Zhang H."/>
            <person name="Dai N."/>
            <person name="Sheng W."/>
            <person name="Hou X."/>
            <person name="Wei L."/>
        </authorList>
    </citation>
    <scope>NUCLEOTIDE SEQUENCE</scope>
    <source>
        <strain evidence="2">G02</strain>
        <tissue evidence="2">Leaf</tissue>
    </source>
</reference>
<dbReference type="SMART" id="SM00256">
    <property type="entry name" value="FBOX"/>
    <property type="match status" value="1"/>
</dbReference>
<dbReference type="Pfam" id="PF08268">
    <property type="entry name" value="FBA_3"/>
    <property type="match status" value="1"/>
</dbReference>
<proteinExistence type="predicted"/>
<dbReference type="InterPro" id="IPR001810">
    <property type="entry name" value="F-box_dom"/>
</dbReference>
<dbReference type="SUPFAM" id="SSF81383">
    <property type="entry name" value="F-box domain"/>
    <property type="match status" value="1"/>
</dbReference>
<name>A0AAW2L0N2_SESRA</name>
<dbReference type="AlphaFoldDB" id="A0AAW2L0N2"/>
<dbReference type="NCBIfam" id="TIGR01640">
    <property type="entry name" value="F_box_assoc_1"/>
    <property type="match status" value="1"/>
</dbReference>
<evidence type="ECO:0000313" key="2">
    <source>
        <dbReference type="EMBL" id="KAL0312364.1"/>
    </source>
</evidence>
<dbReference type="InterPro" id="IPR036047">
    <property type="entry name" value="F-box-like_dom_sf"/>
</dbReference>
<dbReference type="InterPro" id="IPR017451">
    <property type="entry name" value="F-box-assoc_interact_dom"/>
</dbReference>
<dbReference type="InterPro" id="IPR013187">
    <property type="entry name" value="F-box-assoc_dom_typ3"/>
</dbReference>
<dbReference type="Pfam" id="PF00646">
    <property type="entry name" value="F-box"/>
    <property type="match status" value="1"/>
</dbReference>
<protein>
    <recommendedName>
        <fullName evidence="1">F-box domain-containing protein</fullName>
    </recommendedName>
</protein>
<dbReference type="InterPro" id="IPR050796">
    <property type="entry name" value="SCF_F-box_component"/>
</dbReference>
<organism evidence="2">
    <name type="scientific">Sesamum radiatum</name>
    <name type="common">Black benniseed</name>
    <dbReference type="NCBI Taxonomy" id="300843"/>
    <lineage>
        <taxon>Eukaryota</taxon>
        <taxon>Viridiplantae</taxon>
        <taxon>Streptophyta</taxon>
        <taxon>Embryophyta</taxon>
        <taxon>Tracheophyta</taxon>
        <taxon>Spermatophyta</taxon>
        <taxon>Magnoliopsida</taxon>
        <taxon>eudicotyledons</taxon>
        <taxon>Gunneridae</taxon>
        <taxon>Pentapetalae</taxon>
        <taxon>asterids</taxon>
        <taxon>lamiids</taxon>
        <taxon>Lamiales</taxon>
        <taxon>Pedaliaceae</taxon>
        <taxon>Sesamum</taxon>
    </lineage>
</organism>
<dbReference type="EMBL" id="JACGWJ010000026">
    <property type="protein sequence ID" value="KAL0312364.1"/>
    <property type="molecule type" value="Genomic_DNA"/>
</dbReference>